<keyword evidence="10" id="KW-1185">Reference proteome</keyword>
<organism evidence="9 10">
    <name type="scientific">Sugiyamaella lignohabitans</name>
    <dbReference type="NCBI Taxonomy" id="796027"/>
    <lineage>
        <taxon>Eukaryota</taxon>
        <taxon>Fungi</taxon>
        <taxon>Dikarya</taxon>
        <taxon>Ascomycota</taxon>
        <taxon>Saccharomycotina</taxon>
        <taxon>Dipodascomycetes</taxon>
        <taxon>Dipodascales</taxon>
        <taxon>Trichomonascaceae</taxon>
        <taxon>Sugiyamaella</taxon>
    </lineage>
</organism>
<dbReference type="Pfam" id="PF00083">
    <property type="entry name" value="Sugar_tr"/>
    <property type="match status" value="1"/>
</dbReference>
<keyword evidence="4 7" id="KW-0812">Transmembrane</keyword>
<evidence type="ECO:0000259" key="8">
    <source>
        <dbReference type="PROSITE" id="PS50850"/>
    </source>
</evidence>
<dbReference type="RefSeq" id="XP_018738383.1">
    <property type="nucleotide sequence ID" value="XM_018880577.1"/>
</dbReference>
<proteinExistence type="inferred from homology"/>
<reference evidence="9 10" key="1">
    <citation type="submission" date="2016-02" db="EMBL/GenBank/DDBJ databases">
        <title>Complete genome sequence and transcriptome regulation of the pentose utilising yeast Sugiyamaella lignohabitans.</title>
        <authorList>
            <person name="Bellasio M."/>
            <person name="Peymann A."/>
            <person name="Valli M."/>
            <person name="Sipitzky M."/>
            <person name="Graf A."/>
            <person name="Sauer M."/>
            <person name="Marx H."/>
            <person name="Mattanovich D."/>
        </authorList>
    </citation>
    <scope>NUCLEOTIDE SEQUENCE [LARGE SCALE GENOMIC DNA]</scope>
    <source>
        <strain evidence="9 10">CBS 10342</strain>
    </source>
</reference>
<dbReference type="Gene3D" id="1.20.1250.20">
    <property type="entry name" value="MFS general substrate transporter like domains"/>
    <property type="match status" value="1"/>
</dbReference>
<evidence type="ECO:0000256" key="5">
    <source>
        <dbReference type="ARBA" id="ARBA00022989"/>
    </source>
</evidence>
<dbReference type="SUPFAM" id="SSF103473">
    <property type="entry name" value="MFS general substrate transporter"/>
    <property type="match status" value="1"/>
</dbReference>
<protein>
    <submittedName>
        <fullName evidence="9">Glucose-inactivated glycerol proton symporter STL1</fullName>
    </submittedName>
</protein>
<feature type="transmembrane region" description="Helical" evidence="7">
    <location>
        <begin position="150"/>
        <end position="172"/>
    </location>
</feature>
<dbReference type="InterPro" id="IPR036259">
    <property type="entry name" value="MFS_trans_sf"/>
</dbReference>
<dbReference type="AlphaFoldDB" id="A0A167FZJ2"/>
<name>A0A167FZJ2_9ASCO</name>
<dbReference type="PANTHER" id="PTHR48022">
    <property type="entry name" value="PLASTIDIC GLUCOSE TRANSPORTER 4"/>
    <property type="match status" value="1"/>
</dbReference>
<evidence type="ECO:0000256" key="4">
    <source>
        <dbReference type="ARBA" id="ARBA00022692"/>
    </source>
</evidence>
<evidence type="ECO:0000256" key="2">
    <source>
        <dbReference type="ARBA" id="ARBA00010992"/>
    </source>
</evidence>
<dbReference type="EMBL" id="CP014503">
    <property type="protein sequence ID" value="ANB15906.1"/>
    <property type="molecule type" value="Genomic_DNA"/>
</dbReference>
<evidence type="ECO:0000256" key="6">
    <source>
        <dbReference type="ARBA" id="ARBA00023136"/>
    </source>
</evidence>
<keyword evidence="5 7" id="KW-1133">Transmembrane helix</keyword>
<feature type="transmembrane region" description="Helical" evidence="7">
    <location>
        <begin position="116"/>
        <end position="138"/>
    </location>
</feature>
<sequence>MNGINTLAYFTGPLFTSYIGLTELVSHILSGALFTFQLMGSFVAYGLIDRLGRRKLMLISSAGMGTFMLGFCISISQTPAKSAAIAASVFVFLFTFSFPVGFLGPPFLYATEIAPLAYRVHINAVSTATTWAFNFLIAEVTPTAVNNIHWRYYLIFAIINLCIIVPVIYFFFPETAARPLEEIDEIFMNSKNMFEVVPIARRLQTREVSEGTNVLGKDEVEYIEHSA</sequence>
<gene>
    <name evidence="9" type="primary">STL1</name>
    <name evidence="9" type="ORF">AWJ20_3550</name>
</gene>
<feature type="transmembrane region" description="Helical" evidence="7">
    <location>
        <begin position="24"/>
        <end position="44"/>
    </location>
</feature>
<dbReference type="GO" id="GO:0016020">
    <property type="term" value="C:membrane"/>
    <property type="evidence" value="ECO:0007669"/>
    <property type="project" value="UniProtKB-SubCell"/>
</dbReference>
<keyword evidence="3" id="KW-0813">Transport</keyword>
<dbReference type="PROSITE" id="PS50850">
    <property type="entry name" value="MFS"/>
    <property type="match status" value="1"/>
</dbReference>
<dbReference type="PANTHER" id="PTHR48022:SF45">
    <property type="entry name" value="MAJOR FACILITATOR SUPERFAMILY (MFS) PROFILE DOMAIN-CONTAINING PROTEIN-RELATED"/>
    <property type="match status" value="1"/>
</dbReference>
<evidence type="ECO:0000313" key="9">
    <source>
        <dbReference type="EMBL" id="ANB15906.1"/>
    </source>
</evidence>
<feature type="domain" description="Major facilitator superfamily (MFS) profile" evidence="8">
    <location>
        <begin position="1"/>
        <end position="178"/>
    </location>
</feature>
<dbReference type="GeneID" id="30035585"/>
<feature type="transmembrane region" description="Helical" evidence="7">
    <location>
        <begin position="56"/>
        <end position="76"/>
    </location>
</feature>
<comment type="subcellular location">
    <subcellularLocation>
        <location evidence="1">Membrane</location>
        <topology evidence="1">Multi-pass membrane protein</topology>
    </subcellularLocation>
</comment>
<evidence type="ECO:0000256" key="3">
    <source>
        <dbReference type="ARBA" id="ARBA00022448"/>
    </source>
</evidence>
<evidence type="ECO:0000256" key="1">
    <source>
        <dbReference type="ARBA" id="ARBA00004141"/>
    </source>
</evidence>
<dbReference type="KEGG" id="slb:AWJ20_3550"/>
<accession>A0A167FZJ2</accession>
<dbReference type="InterPro" id="IPR050360">
    <property type="entry name" value="MFS_Sugar_Transporters"/>
</dbReference>
<keyword evidence="6 7" id="KW-0472">Membrane</keyword>
<dbReference type="Proteomes" id="UP000189580">
    <property type="component" value="Chromosome b"/>
</dbReference>
<dbReference type="GO" id="GO:0005351">
    <property type="term" value="F:carbohydrate:proton symporter activity"/>
    <property type="evidence" value="ECO:0007669"/>
    <property type="project" value="TreeGrafter"/>
</dbReference>
<comment type="similarity">
    <text evidence="2">Belongs to the major facilitator superfamily. Sugar transporter (TC 2.A.1.1) family.</text>
</comment>
<evidence type="ECO:0000313" key="10">
    <source>
        <dbReference type="Proteomes" id="UP000189580"/>
    </source>
</evidence>
<dbReference type="OrthoDB" id="6612291at2759"/>
<evidence type="ECO:0000256" key="7">
    <source>
        <dbReference type="SAM" id="Phobius"/>
    </source>
</evidence>
<feature type="transmembrane region" description="Helical" evidence="7">
    <location>
        <begin position="82"/>
        <end position="104"/>
    </location>
</feature>
<dbReference type="InterPro" id="IPR005828">
    <property type="entry name" value="MFS_sugar_transport-like"/>
</dbReference>
<dbReference type="InterPro" id="IPR020846">
    <property type="entry name" value="MFS_dom"/>
</dbReference>